<dbReference type="Pfam" id="PF14473">
    <property type="entry name" value="RD3"/>
    <property type="match status" value="1"/>
</dbReference>
<evidence type="ECO:0000313" key="2">
    <source>
        <dbReference type="EMBL" id="VDK58763.1"/>
    </source>
</evidence>
<gene>
    <name evidence="2" type="ORF">ASIM_LOCUS16810</name>
</gene>
<dbReference type="PANTHER" id="PTHR28489">
    <property type="entry name" value="RENTINAL DEGENERATION 3-LIKE"/>
    <property type="match status" value="1"/>
</dbReference>
<dbReference type="WBParaSite" id="ASIM_0001740201-mRNA-1">
    <property type="protein sequence ID" value="ASIM_0001740201-mRNA-1"/>
    <property type="gene ID" value="ASIM_0001740201"/>
</dbReference>
<organism evidence="4">
    <name type="scientific">Anisakis simplex</name>
    <name type="common">Herring worm</name>
    <dbReference type="NCBI Taxonomy" id="6269"/>
    <lineage>
        <taxon>Eukaryota</taxon>
        <taxon>Metazoa</taxon>
        <taxon>Ecdysozoa</taxon>
        <taxon>Nematoda</taxon>
        <taxon>Chromadorea</taxon>
        <taxon>Rhabditida</taxon>
        <taxon>Spirurina</taxon>
        <taxon>Ascaridomorpha</taxon>
        <taxon>Ascaridoidea</taxon>
        <taxon>Anisakidae</taxon>
        <taxon>Anisakis</taxon>
        <taxon>Anisakis simplex complex</taxon>
    </lineage>
</organism>
<dbReference type="AlphaFoldDB" id="A0A0M3K8W1"/>
<proteinExistence type="predicted"/>
<evidence type="ECO:0000313" key="4">
    <source>
        <dbReference type="WBParaSite" id="ASIM_0001740201-mRNA-1"/>
    </source>
</evidence>
<protein>
    <submittedName>
        <fullName evidence="2 4">Uncharacterized protein</fullName>
    </submittedName>
</protein>
<evidence type="ECO:0000313" key="3">
    <source>
        <dbReference type="Proteomes" id="UP000267096"/>
    </source>
</evidence>
<reference evidence="4" key="1">
    <citation type="submission" date="2017-02" db="UniProtKB">
        <authorList>
            <consortium name="WormBaseParasite"/>
        </authorList>
    </citation>
    <scope>IDENTIFICATION</scope>
</reference>
<dbReference type="PANTHER" id="PTHR28489:SF2">
    <property type="entry name" value="RENTINAL DEGENERATION 3-LIKE"/>
    <property type="match status" value="1"/>
</dbReference>
<dbReference type="Proteomes" id="UP000267096">
    <property type="component" value="Unassembled WGS sequence"/>
</dbReference>
<feature type="region of interest" description="Disordered" evidence="1">
    <location>
        <begin position="1"/>
        <end position="22"/>
    </location>
</feature>
<keyword evidence="3" id="KW-1185">Reference proteome</keyword>
<dbReference type="EMBL" id="UYRR01033435">
    <property type="protein sequence ID" value="VDK58763.1"/>
    <property type="molecule type" value="Genomic_DNA"/>
</dbReference>
<dbReference type="OrthoDB" id="5824539at2759"/>
<evidence type="ECO:0000256" key="1">
    <source>
        <dbReference type="SAM" id="MobiDB-lite"/>
    </source>
</evidence>
<sequence length="173" mass="20090">MMKWMATIVSPRSSRGAEERPNLDDGDRMMIDLVIAEVESAVIRFETKQEMQRSERSLRERIPDYSWLATDSSARHRKYLSMTERSRVESACCMVIASEWSTLLATWRSRLQTVNEREDIFDAFSTAVYDIIASRPRSNTLTEVLINYIRKGRSLNAVRSHFSFIKATIHFVC</sequence>
<name>A0A0M3K8W1_ANISI</name>
<dbReference type="InterPro" id="IPR028092">
    <property type="entry name" value="RD3"/>
</dbReference>
<accession>A0A0M3K8W1</accession>
<reference evidence="2 3" key="2">
    <citation type="submission" date="2018-11" db="EMBL/GenBank/DDBJ databases">
        <authorList>
            <consortium name="Pathogen Informatics"/>
        </authorList>
    </citation>
    <scope>NUCLEOTIDE SEQUENCE [LARGE SCALE GENOMIC DNA]</scope>
</reference>